<evidence type="ECO:0000256" key="1">
    <source>
        <dbReference type="ARBA" id="ARBA00004589"/>
    </source>
</evidence>
<gene>
    <name evidence="13" type="ORF">MUK42_25329</name>
</gene>
<reference evidence="13" key="1">
    <citation type="submission" date="2022-05" db="EMBL/GenBank/DDBJ databases">
        <title>The Musa troglodytarum L. genome provides insights into the mechanism of non-climacteric behaviour and enrichment of carotenoids.</title>
        <authorList>
            <person name="Wang J."/>
        </authorList>
    </citation>
    <scope>NUCLEOTIDE SEQUENCE</scope>
    <source>
        <tissue evidence="13">Leaf</tissue>
    </source>
</reference>
<dbReference type="GO" id="GO:0012505">
    <property type="term" value="C:endomembrane system"/>
    <property type="evidence" value="ECO:0007669"/>
    <property type="project" value="UniProtKB-SubCell"/>
</dbReference>
<evidence type="ECO:0000256" key="5">
    <source>
        <dbReference type="ARBA" id="ARBA00023157"/>
    </source>
</evidence>
<keyword evidence="7" id="KW-0449">Lipoprotein</keyword>
<dbReference type="InterPro" id="IPR036866">
    <property type="entry name" value="RibonucZ/Hydroxyglut_hydro"/>
</dbReference>
<dbReference type="SMART" id="SM00849">
    <property type="entry name" value="Lactamase_B"/>
    <property type="match status" value="1"/>
</dbReference>
<dbReference type="FunFam" id="2.60.40.420:FF:000010">
    <property type="entry name" value="Early nodulin-like protein 1"/>
    <property type="match status" value="1"/>
</dbReference>
<keyword evidence="11" id="KW-0812">Transmembrane</keyword>
<dbReference type="InterPro" id="IPR003245">
    <property type="entry name" value="Phytocyanin_dom"/>
</dbReference>
<feature type="transmembrane region" description="Helical" evidence="11">
    <location>
        <begin position="533"/>
        <end position="556"/>
    </location>
</feature>
<dbReference type="EMBL" id="CP097502">
    <property type="protein sequence ID" value="URD76203.1"/>
    <property type="molecule type" value="Genomic_DNA"/>
</dbReference>
<evidence type="ECO:0000256" key="7">
    <source>
        <dbReference type="ARBA" id="ARBA00023288"/>
    </source>
</evidence>
<evidence type="ECO:0000256" key="11">
    <source>
        <dbReference type="SAM" id="Phobius"/>
    </source>
</evidence>
<dbReference type="Gene3D" id="2.60.40.420">
    <property type="entry name" value="Cupredoxins - blue copper proteins"/>
    <property type="match status" value="1"/>
</dbReference>
<dbReference type="PANTHER" id="PTHR42773">
    <property type="entry name" value="METALLO-BETA-LACTAMASE-RELATED"/>
    <property type="match status" value="1"/>
</dbReference>
<dbReference type="Pfam" id="PF13370">
    <property type="entry name" value="Fer4_13"/>
    <property type="match status" value="1"/>
</dbReference>
<feature type="region of interest" description="Disordered" evidence="10">
    <location>
        <begin position="506"/>
        <end position="530"/>
    </location>
</feature>
<keyword evidence="14" id="KW-1185">Reference proteome</keyword>
<evidence type="ECO:0000256" key="10">
    <source>
        <dbReference type="SAM" id="MobiDB-lite"/>
    </source>
</evidence>
<dbReference type="SUPFAM" id="SSF56281">
    <property type="entry name" value="Metallo-hydrolase/oxidoreductase"/>
    <property type="match status" value="1"/>
</dbReference>
<evidence type="ECO:0000259" key="12">
    <source>
        <dbReference type="PROSITE" id="PS51485"/>
    </source>
</evidence>
<dbReference type="OrthoDB" id="17458at2759"/>
<dbReference type="Gene3D" id="3.60.15.10">
    <property type="entry name" value="Ribonuclease Z/Hydroxyacylglutathione hydrolase-like"/>
    <property type="match status" value="1"/>
</dbReference>
<dbReference type="PANTHER" id="PTHR42773:SF1">
    <property type="entry name" value="METALLO-BETA-LACTAMASE FAMILY PROTEIN"/>
    <property type="match status" value="1"/>
</dbReference>
<dbReference type="Proteomes" id="UP001055439">
    <property type="component" value="Chromosome 1"/>
</dbReference>
<feature type="domain" description="Phytocyanin" evidence="12">
    <location>
        <begin position="405"/>
        <end position="507"/>
    </location>
</feature>
<comment type="similarity">
    <text evidence="8">Belongs to the early nodulin-like (ENODL) family.</text>
</comment>
<sequence>MALRGGALCPTYGLPNPLPSNRSRRNAGMRLVSSATATAAGRQKRPQNVGGEFFVDRRCIDCDTCRWMAPETFSRVDGMSAVTRQPSCEEERVKTLQALLSCPTSSIHTEKPTKEILKIQNMFPLPIDEKKLPGIYHCGYHSERSYGATSYLITHPEGNILVDSPRFTERLARNIERLGGVRFMFLTHKSSSPDVSYRDDVGDHEKWSNRLKCDRILHSGDVEVSTANVEVQLHGEGPWFVGTDFELIHTPGHTEGSVCLYHKPLKVLFTGDHLARSEQSLLEIFELYNKQSVSLQLRSVRKLLDIGFVWILPAQNLLSLLLPRPHHVLHNPLPPSLTDQRSLRPPTSTLAPSSLPFAPPPLLLSTHRPRREAAPELTQAMASPSTVSSSLPILLLLLLIPSVAFEFDVGDETGWAVPPEKKAQLYNQWASRNRFQVGDTVRFEYKKDSVMVVSEEDYGSCRSSHPIFFSNSGETEYELSRPGLFYFISGASGHCERGQKMIIRVMSHPEPPPGGNQTADSTSPASPDSSTAAAAPAVASLVGVAALVLMMMCSLFE</sequence>
<keyword evidence="3" id="KW-0732">Signal</keyword>
<dbReference type="PROSITE" id="PS51485">
    <property type="entry name" value="PHYTOCYANIN"/>
    <property type="match status" value="1"/>
</dbReference>
<keyword evidence="11" id="KW-1133">Transmembrane helix</keyword>
<dbReference type="CDD" id="cd11019">
    <property type="entry name" value="OsENODL1_like"/>
    <property type="match status" value="1"/>
</dbReference>
<dbReference type="Gene3D" id="3.30.70.20">
    <property type="match status" value="1"/>
</dbReference>
<keyword evidence="6" id="KW-0325">Glycoprotein</keyword>
<keyword evidence="2" id="KW-0336">GPI-anchor</keyword>
<evidence type="ECO:0000256" key="6">
    <source>
        <dbReference type="ARBA" id="ARBA00023180"/>
    </source>
</evidence>
<dbReference type="SUPFAM" id="SSF54862">
    <property type="entry name" value="4Fe-4S ferredoxins"/>
    <property type="match status" value="1"/>
</dbReference>
<keyword evidence="5" id="KW-1015">Disulfide bond</keyword>
<protein>
    <submittedName>
        <fullName evidence="13">Metallo-beta-lactamase superfamily</fullName>
    </submittedName>
</protein>
<dbReference type="GO" id="GO:0009055">
    <property type="term" value="F:electron transfer activity"/>
    <property type="evidence" value="ECO:0007669"/>
    <property type="project" value="InterPro"/>
</dbReference>
<accession>A0A9E7EHX7</accession>
<feature type="compositionally biased region" description="Low complexity" evidence="10">
    <location>
        <begin position="518"/>
        <end position="530"/>
    </location>
</feature>
<organism evidence="13 14">
    <name type="scientific">Musa troglodytarum</name>
    <name type="common">fe'i banana</name>
    <dbReference type="NCBI Taxonomy" id="320322"/>
    <lineage>
        <taxon>Eukaryota</taxon>
        <taxon>Viridiplantae</taxon>
        <taxon>Streptophyta</taxon>
        <taxon>Embryophyta</taxon>
        <taxon>Tracheophyta</taxon>
        <taxon>Spermatophyta</taxon>
        <taxon>Magnoliopsida</taxon>
        <taxon>Liliopsida</taxon>
        <taxon>Zingiberales</taxon>
        <taxon>Musaceae</taxon>
        <taxon>Musa</taxon>
    </lineage>
</organism>
<evidence type="ECO:0000256" key="2">
    <source>
        <dbReference type="ARBA" id="ARBA00022622"/>
    </source>
</evidence>
<proteinExistence type="inferred from homology"/>
<evidence type="ECO:0000256" key="4">
    <source>
        <dbReference type="ARBA" id="ARBA00023136"/>
    </source>
</evidence>
<dbReference type="CDD" id="cd07727">
    <property type="entry name" value="YmaE-like_MBL-fold"/>
    <property type="match status" value="1"/>
</dbReference>
<dbReference type="AlphaFoldDB" id="A0A9E7EHX7"/>
<keyword evidence="4 11" id="KW-0472">Membrane</keyword>
<dbReference type="InterPro" id="IPR001279">
    <property type="entry name" value="Metallo-B-lactamas"/>
</dbReference>
<dbReference type="GO" id="GO:0098552">
    <property type="term" value="C:side of membrane"/>
    <property type="evidence" value="ECO:0007669"/>
    <property type="project" value="UniProtKB-KW"/>
</dbReference>
<evidence type="ECO:0000256" key="3">
    <source>
        <dbReference type="ARBA" id="ARBA00022729"/>
    </source>
</evidence>
<dbReference type="Pfam" id="PF02298">
    <property type="entry name" value="Cu_bind_like"/>
    <property type="match status" value="1"/>
</dbReference>
<name>A0A9E7EHX7_9LILI</name>
<dbReference type="Pfam" id="PF00753">
    <property type="entry name" value="Lactamase_B"/>
    <property type="match status" value="1"/>
</dbReference>
<evidence type="ECO:0000313" key="14">
    <source>
        <dbReference type="Proteomes" id="UP001055439"/>
    </source>
</evidence>
<evidence type="ECO:0000313" key="13">
    <source>
        <dbReference type="EMBL" id="URD76203.1"/>
    </source>
</evidence>
<dbReference type="InterPro" id="IPR041846">
    <property type="entry name" value="ENL_dom"/>
</dbReference>
<dbReference type="InterPro" id="IPR008972">
    <property type="entry name" value="Cupredoxin"/>
</dbReference>
<evidence type="ECO:0000256" key="8">
    <source>
        <dbReference type="ARBA" id="ARBA00035011"/>
    </source>
</evidence>
<evidence type="ECO:0000256" key="9">
    <source>
        <dbReference type="ARBA" id="ARBA00037868"/>
    </source>
</evidence>
<comment type="subcellular location">
    <subcellularLocation>
        <location evidence="9">Endomembrane system</location>
        <topology evidence="9">Lipid-anchor</topology>
    </subcellularLocation>
    <subcellularLocation>
        <location evidence="1">Membrane</location>
        <topology evidence="1">Lipid-anchor</topology>
        <topology evidence="1">GPI-anchor</topology>
    </subcellularLocation>
</comment>
<dbReference type="SUPFAM" id="SSF49503">
    <property type="entry name" value="Cupredoxins"/>
    <property type="match status" value="1"/>
</dbReference>